<keyword evidence="3 9" id="KW-0816">Tricarboxylic acid cycle</keyword>
<feature type="active site" evidence="8">
    <location>
        <position position="318"/>
    </location>
</feature>
<feature type="active site" evidence="8">
    <location>
        <position position="374"/>
    </location>
</feature>
<gene>
    <name evidence="11" type="ORF">Gocc_1077</name>
</gene>
<keyword evidence="4 7" id="KW-0808">Transferase</keyword>
<comment type="pathway">
    <text evidence="1 9">Carbohydrate metabolism; tricarboxylic acid cycle; isocitrate from oxaloacetate: step 1/2.</text>
</comment>
<dbReference type="Gene3D" id="1.10.230.10">
    <property type="entry name" value="Cytochrome P450-Terp, domain 2"/>
    <property type="match status" value="1"/>
</dbReference>
<dbReference type="InterPro" id="IPR016142">
    <property type="entry name" value="Citrate_synth-like_lrg_a-sub"/>
</dbReference>
<evidence type="ECO:0000256" key="7">
    <source>
        <dbReference type="PIRNR" id="PIRNR001369"/>
    </source>
</evidence>
<organism evidence="11 12">
    <name type="scientific">Gaiella occulta</name>
    <dbReference type="NCBI Taxonomy" id="1002870"/>
    <lineage>
        <taxon>Bacteria</taxon>
        <taxon>Bacillati</taxon>
        <taxon>Actinomycetota</taxon>
        <taxon>Thermoleophilia</taxon>
        <taxon>Gaiellales</taxon>
        <taxon>Gaiellaceae</taxon>
        <taxon>Gaiella</taxon>
    </lineage>
</organism>
<dbReference type="PIRSF" id="PIRSF001369">
    <property type="entry name" value="Citrate_synth"/>
    <property type="match status" value="1"/>
</dbReference>
<accession>A0A7M2YZ29</accession>
<dbReference type="GO" id="GO:0036440">
    <property type="term" value="F:citrate synthase activity"/>
    <property type="evidence" value="ECO:0007669"/>
    <property type="project" value="UniProtKB-EC"/>
</dbReference>
<evidence type="ECO:0000313" key="12">
    <source>
        <dbReference type="Proteomes" id="UP000254134"/>
    </source>
</evidence>
<proteinExistence type="inferred from homology"/>
<name>A0A7M2YZ29_9ACTN</name>
<dbReference type="PROSITE" id="PS00480">
    <property type="entry name" value="CITRATE_SYNTHASE"/>
    <property type="match status" value="1"/>
</dbReference>
<evidence type="ECO:0000256" key="4">
    <source>
        <dbReference type="ARBA" id="ARBA00022679"/>
    </source>
</evidence>
<dbReference type="UniPathway" id="UPA00223">
    <property type="reaction ID" value="UER00717"/>
</dbReference>
<evidence type="ECO:0000256" key="3">
    <source>
        <dbReference type="ARBA" id="ARBA00022532"/>
    </source>
</evidence>
<protein>
    <recommendedName>
        <fullName evidence="6 7">Citrate synthase</fullName>
    </recommendedName>
</protein>
<evidence type="ECO:0000256" key="5">
    <source>
        <dbReference type="ARBA" id="ARBA00049288"/>
    </source>
</evidence>
<reference evidence="11 12" key="1">
    <citation type="submission" date="2018-07" db="EMBL/GenBank/DDBJ databases">
        <title>High-quality-draft genome sequence of Gaiella occulta.</title>
        <authorList>
            <person name="Severino R."/>
            <person name="Froufe H.J.C."/>
            <person name="Rainey F.A."/>
            <person name="Barroso C."/>
            <person name="Albuquerque L."/>
            <person name="Lobo-Da-Cunha A."/>
            <person name="Da Costa M.S."/>
            <person name="Egas C."/>
        </authorList>
    </citation>
    <scope>NUCLEOTIDE SEQUENCE [LARGE SCALE GENOMIC DNA]</scope>
    <source>
        <strain evidence="11 12">F2-233</strain>
    </source>
</reference>
<dbReference type="PANTHER" id="PTHR42871">
    <property type="entry name" value="CITRATE SYNTHASE"/>
    <property type="match status" value="1"/>
</dbReference>
<dbReference type="GO" id="GO:0032787">
    <property type="term" value="P:monocarboxylic acid metabolic process"/>
    <property type="evidence" value="ECO:0007669"/>
    <property type="project" value="UniProtKB-ARBA"/>
</dbReference>
<dbReference type="NCBIfam" id="NF004126">
    <property type="entry name" value="PRK05614.1"/>
    <property type="match status" value="1"/>
</dbReference>
<comment type="similarity">
    <text evidence="2 7 10">Belongs to the citrate synthase family.</text>
</comment>
<dbReference type="GO" id="GO:0005737">
    <property type="term" value="C:cytoplasm"/>
    <property type="evidence" value="ECO:0007669"/>
    <property type="project" value="InterPro"/>
</dbReference>
<dbReference type="EMBL" id="QQZY01000002">
    <property type="protein sequence ID" value="RDI75279.1"/>
    <property type="molecule type" value="Genomic_DNA"/>
</dbReference>
<comment type="caution">
    <text evidence="11">The sequence shown here is derived from an EMBL/GenBank/DDBJ whole genome shotgun (WGS) entry which is preliminary data.</text>
</comment>
<dbReference type="SUPFAM" id="SSF48256">
    <property type="entry name" value="Citrate synthase"/>
    <property type="match status" value="1"/>
</dbReference>
<dbReference type="FunFam" id="1.10.580.10:FF:000005">
    <property type="entry name" value="Citrate synthase"/>
    <property type="match status" value="1"/>
</dbReference>
<dbReference type="InterPro" id="IPR019810">
    <property type="entry name" value="Citrate_synthase_AS"/>
</dbReference>
<sequence length="439" mass="49045">MMTGSDREATTMTRDSLTVTDNRTGATCELAISDGTIRASDLRQLKATGDDFGLMSYDPAFLNTASVRSAITYIDGEAGILRYRGYPIEQLAAGSTYLEVAYLLVHGELPTAEQLHAWETEIVHHTFVHESMKRLMEAFHYDAHPMGMLIASVAALSTFYPEASEVDDAGNRMLQVHRLIAKVPTIAAWAYRHTRGFPYVYPENDLGFTGNFLSMMFRMAEPRYTADPALERALEVLFILHADHEQNCSANAMRAIGSSRVDPYSALAGAAAALYGPLHGGANEEVLRMLAEIGDVRHVPAYVERVKAGDFRLMGFGHRVYKNYDPRAKIIKQTADSVFEVTGRNPLLDVALELEKIALEDEYFVSRKLYPNVDFYSGLIYQALGLPATMFPVMFAIPRTAGWLAQWLEGVVDPEQKIARPRQVYVGRGERDYVPLERR</sequence>
<dbReference type="InterPro" id="IPR036969">
    <property type="entry name" value="Citrate_synthase_sf"/>
</dbReference>
<evidence type="ECO:0000313" key="11">
    <source>
        <dbReference type="EMBL" id="RDI75279.1"/>
    </source>
</evidence>
<dbReference type="FunFam" id="1.10.230.10:FF:000002">
    <property type="entry name" value="Citrate synthase"/>
    <property type="match status" value="1"/>
</dbReference>
<evidence type="ECO:0000256" key="9">
    <source>
        <dbReference type="RuleBase" id="RU003370"/>
    </source>
</evidence>
<evidence type="ECO:0000256" key="2">
    <source>
        <dbReference type="ARBA" id="ARBA00010566"/>
    </source>
</evidence>
<reference evidence="12" key="2">
    <citation type="journal article" date="2019" name="MicrobiologyOpen">
        <title>High-quality draft genome sequence of Gaiella occulta isolated from a 150 meter deep mineral water borehole and comparison with the genome sequences of other deep-branching lineages of the phylum Actinobacteria.</title>
        <authorList>
            <person name="Severino R."/>
            <person name="Froufe H.J.C."/>
            <person name="Barroso C."/>
            <person name="Albuquerque L."/>
            <person name="Lobo-da-Cunha A."/>
            <person name="da Costa M.S."/>
            <person name="Egas C."/>
        </authorList>
    </citation>
    <scope>NUCLEOTIDE SEQUENCE [LARGE SCALE GENOMIC DNA]</scope>
    <source>
        <strain evidence="12">F2-233</strain>
    </source>
</reference>
<comment type="catalytic activity">
    <reaction evidence="5 9">
        <text>oxaloacetate + acetyl-CoA + H2O = citrate + CoA + H(+)</text>
        <dbReference type="Rhea" id="RHEA:16845"/>
        <dbReference type="ChEBI" id="CHEBI:15377"/>
        <dbReference type="ChEBI" id="CHEBI:15378"/>
        <dbReference type="ChEBI" id="CHEBI:16452"/>
        <dbReference type="ChEBI" id="CHEBI:16947"/>
        <dbReference type="ChEBI" id="CHEBI:57287"/>
        <dbReference type="ChEBI" id="CHEBI:57288"/>
        <dbReference type="EC" id="2.3.3.16"/>
    </reaction>
</comment>
<dbReference type="Gene3D" id="1.10.580.10">
    <property type="entry name" value="Citrate Synthase, domain 1"/>
    <property type="match status" value="1"/>
</dbReference>
<dbReference type="NCBIfam" id="TIGR01798">
    <property type="entry name" value="cit_synth_I"/>
    <property type="match status" value="1"/>
</dbReference>
<dbReference type="InterPro" id="IPR002020">
    <property type="entry name" value="Citrate_synthase"/>
</dbReference>
<dbReference type="GO" id="GO:0006099">
    <property type="term" value="P:tricarboxylic acid cycle"/>
    <property type="evidence" value="ECO:0007669"/>
    <property type="project" value="UniProtKB-UniRule"/>
</dbReference>
<dbReference type="PRINTS" id="PR00143">
    <property type="entry name" value="CITRTSNTHASE"/>
</dbReference>
<evidence type="ECO:0000256" key="1">
    <source>
        <dbReference type="ARBA" id="ARBA00004751"/>
    </source>
</evidence>
<dbReference type="AlphaFoldDB" id="A0A7M2YZ29"/>
<dbReference type="InterPro" id="IPR024176">
    <property type="entry name" value="Citrate_synthase_bac-typ"/>
</dbReference>
<dbReference type="Pfam" id="PF00285">
    <property type="entry name" value="Citrate_synt"/>
    <property type="match status" value="1"/>
</dbReference>
<dbReference type="PANTHER" id="PTHR42871:SF1">
    <property type="entry name" value="CITRATE SYNTHASE"/>
    <property type="match status" value="1"/>
</dbReference>
<dbReference type="Proteomes" id="UP000254134">
    <property type="component" value="Unassembled WGS sequence"/>
</dbReference>
<dbReference type="InterPro" id="IPR016143">
    <property type="entry name" value="Citrate_synth-like_sm_a-sub"/>
</dbReference>
<evidence type="ECO:0000256" key="8">
    <source>
        <dbReference type="PIRSR" id="PIRSR001369-1"/>
    </source>
</evidence>
<evidence type="ECO:0000256" key="6">
    <source>
        <dbReference type="NCBIfam" id="TIGR01798"/>
    </source>
</evidence>
<evidence type="ECO:0000256" key="10">
    <source>
        <dbReference type="RuleBase" id="RU003406"/>
    </source>
</evidence>
<keyword evidence="12" id="KW-1185">Reference proteome</keyword>
<dbReference type="InterPro" id="IPR010953">
    <property type="entry name" value="Citrate_synthase_typ-I"/>
</dbReference>